<comment type="caution">
    <text evidence="1">The sequence shown here is derived from an EMBL/GenBank/DDBJ whole genome shotgun (WGS) entry which is preliminary data.</text>
</comment>
<sequence>EQLFIVHPPFTIDPLSEFKLNSRFPVLSNISNMSKNLIDIPKGFSPLEPVGDPAAQPNHQKSEQASIEAPTDTNAETSEPPAESSDFPPIPLPPIGSHPLKDACVKSVQQFGMQNRFAVASANQYLVQAQDVDEEEEETNETDEPNNAEGTAPTPGLNAGKTRKTGCPFRLTITHNDETKQWDLEIRNHNHPPSTHPGAHIIHRQFTESQGKTISTLTSAGVPPLKIKDTMMKDETEVLNAPLRVIHNFNYRAKKKANGGLSPMAAMINCLKEKNFDYKIKSTSGLDEPNHLDSAFFTLPESIHLARQHPTCILIDATYKTNLFKMPLLHIAGINSSNKTFTFAFAFISREKEGNFTWALDQLRLALSLHVPQVILTDKEQALMNAIEVIFPTARHLLCQWHMAKNLYNHCRPILGEPAYSEFKKAWNFVLVSNSPKSYQKNYANLALQCTPEVMDYMTTNWIPLKDKFFRYLISDIYHFNTSRVKSLYASVKRFLKGSNSPMQTTISNMHDALRHQLHELMVDRPRRPSGSFLSLTFLLDYAAQSRTLLYKQPSLYEFFYFPSPPLAYKS</sequence>
<feature type="non-terminal residue" evidence="1">
    <location>
        <position position="1"/>
    </location>
</feature>
<dbReference type="EMBL" id="CM045871">
    <property type="protein sequence ID" value="KAI7951334.1"/>
    <property type="molecule type" value="Genomic_DNA"/>
</dbReference>
<reference evidence="2" key="2">
    <citation type="journal article" date="2018" name="Mol. Plant Microbe Interact.">
        <title>Genome sequence resources for the wheat stripe rust pathogen (Puccinia striiformis f. sp. tritici) and the barley stripe rust pathogen (Puccinia striiformis f. sp. hordei).</title>
        <authorList>
            <person name="Xia C."/>
            <person name="Wang M."/>
            <person name="Yin C."/>
            <person name="Cornejo O.E."/>
            <person name="Hulbert S.H."/>
            <person name="Chen X."/>
        </authorList>
    </citation>
    <scope>NUCLEOTIDE SEQUENCE [LARGE SCALE GENOMIC DNA]</scope>
    <source>
        <strain evidence="2">93-210</strain>
    </source>
</reference>
<protein>
    <submittedName>
        <fullName evidence="1">Uncharacterized protein</fullName>
    </submittedName>
</protein>
<proteinExistence type="predicted"/>
<accession>A0ACC0ECV0</accession>
<evidence type="ECO:0000313" key="1">
    <source>
        <dbReference type="EMBL" id="KAI7951334.1"/>
    </source>
</evidence>
<reference evidence="2" key="1">
    <citation type="journal article" date="2018" name="BMC Genomics">
        <title>Genomic insights into host adaptation between the wheat stripe rust pathogen (Puccinia striiformis f. sp. tritici) and the barley stripe rust pathogen (Puccinia striiformis f. sp. hordei).</title>
        <authorList>
            <person name="Xia C."/>
            <person name="Wang M."/>
            <person name="Yin C."/>
            <person name="Cornejo O.E."/>
            <person name="Hulbert S.H."/>
            <person name="Chen X."/>
        </authorList>
    </citation>
    <scope>NUCLEOTIDE SEQUENCE [LARGE SCALE GENOMIC DNA]</scope>
    <source>
        <strain evidence="2">93-210</strain>
    </source>
</reference>
<keyword evidence="2" id="KW-1185">Reference proteome</keyword>
<evidence type="ECO:0000313" key="2">
    <source>
        <dbReference type="Proteomes" id="UP001060170"/>
    </source>
</evidence>
<reference evidence="1 2" key="3">
    <citation type="journal article" date="2022" name="Microbiol. Spectr.">
        <title>Folding features and dynamics of 3D genome architecture in plant fungal pathogens.</title>
        <authorList>
            <person name="Xia C."/>
        </authorList>
    </citation>
    <scope>NUCLEOTIDE SEQUENCE [LARGE SCALE GENOMIC DNA]</scope>
    <source>
        <strain evidence="1 2">93-210</strain>
    </source>
</reference>
<dbReference type="Proteomes" id="UP001060170">
    <property type="component" value="Chromosome 7"/>
</dbReference>
<organism evidence="1 2">
    <name type="scientific">Puccinia striiformis f. sp. tritici</name>
    <dbReference type="NCBI Taxonomy" id="168172"/>
    <lineage>
        <taxon>Eukaryota</taxon>
        <taxon>Fungi</taxon>
        <taxon>Dikarya</taxon>
        <taxon>Basidiomycota</taxon>
        <taxon>Pucciniomycotina</taxon>
        <taxon>Pucciniomycetes</taxon>
        <taxon>Pucciniales</taxon>
        <taxon>Pucciniaceae</taxon>
        <taxon>Puccinia</taxon>
    </lineage>
</organism>
<name>A0ACC0ECV0_9BASI</name>
<gene>
    <name evidence="1" type="ORF">MJO28_007018</name>
</gene>